<reference evidence="1" key="1">
    <citation type="submission" date="2021-01" db="EMBL/GenBank/DDBJ databases">
        <authorList>
            <person name="Kaushik A."/>
        </authorList>
    </citation>
    <scope>NUCLEOTIDE SEQUENCE</scope>
    <source>
        <strain evidence="1">AG1-1C</strain>
    </source>
</reference>
<comment type="caution">
    <text evidence="1">The sequence shown here is derived from an EMBL/GenBank/DDBJ whole genome shotgun (WGS) entry which is preliminary data.</text>
</comment>
<evidence type="ECO:0000313" key="1">
    <source>
        <dbReference type="EMBL" id="CAE6365314.1"/>
    </source>
</evidence>
<gene>
    <name evidence="1" type="ORF">RDB_LOCUS22385</name>
</gene>
<accession>A0A8H2WBF7</accession>
<dbReference type="AlphaFoldDB" id="A0A8H2WBF7"/>
<sequence>MPRKYPGPYKASGDDKCKQAHEHETTGGEWGYYVRSRAYSGYGHLSHFPPSPPSPFPSPFPSLFSTCRRSLELELAWGDARLLGLGLLESLAGVAHLDVGAEGGPLCDVVGGVTDIWVIALWSHRRLSPAVATGGGPCLVFSDAGFGSLESTYRLKVALFPLIVAQCSSIPRIRSSIALSVDSVMRGGLEYALSSSSFGIRDMSSRMSYSRSTTL</sequence>
<evidence type="ECO:0000313" key="2">
    <source>
        <dbReference type="Proteomes" id="UP000663846"/>
    </source>
</evidence>
<organism evidence="1 2">
    <name type="scientific">Rhizoctonia solani</name>
    <dbReference type="NCBI Taxonomy" id="456999"/>
    <lineage>
        <taxon>Eukaryota</taxon>
        <taxon>Fungi</taxon>
        <taxon>Dikarya</taxon>
        <taxon>Basidiomycota</taxon>
        <taxon>Agaricomycotina</taxon>
        <taxon>Agaricomycetes</taxon>
        <taxon>Cantharellales</taxon>
        <taxon>Ceratobasidiaceae</taxon>
        <taxon>Rhizoctonia</taxon>
    </lineage>
</organism>
<feature type="non-terminal residue" evidence="1">
    <location>
        <position position="1"/>
    </location>
</feature>
<dbReference type="Proteomes" id="UP000663846">
    <property type="component" value="Unassembled WGS sequence"/>
</dbReference>
<name>A0A8H2WBF7_9AGAM</name>
<dbReference type="EMBL" id="CAJMWS010000109">
    <property type="protein sequence ID" value="CAE6365314.1"/>
    <property type="molecule type" value="Genomic_DNA"/>
</dbReference>
<proteinExistence type="predicted"/>
<protein>
    <submittedName>
        <fullName evidence="1">Uncharacterized protein</fullName>
    </submittedName>
</protein>